<dbReference type="GO" id="GO:0044550">
    <property type="term" value="P:secondary metabolite biosynthetic process"/>
    <property type="evidence" value="ECO:0007669"/>
    <property type="project" value="UniProtKB-ARBA"/>
</dbReference>
<dbReference type="PROSITE" id="PS00455">
    <property type="entry name" value="AMP_BINDING"/>
    <property type="match status" value="1"/>
</dbReference>
<dbReference type="PANTHER" id="PTHR45527">
    <property type="entry name" value="NONRIBOSOMAL PEPTIDE SYNTHETASE"/>
    <property type="match status" value="1"/>
</dbReference>
<dbReference type="FunFam" id="3.30.559.10:FF:000012">
    <property type="entry name" value="Non-ribosomal peptide synthetase"/>
    <property type="match status" value="1"/>
</dbReference>
<evidence type="ECO:0000259" key="4">
    <source>
        <dbReference type="PROSITE" id="PS50075"/>
    </source>
</evidence>
<dbReference type="Pfam" id="PF13193">
    <property type="entry name" value="AMP-binding_C"/>
    <property type="match status" value="1"/>
</dbReference>
<evidence type="ECO:0000256" key="1">
    <source>
        <dbReference type="ARBA" id="ARBA00001957"/>
    </source>
</evidence>
<dbReference type="InterPro" id="IPR045851">
    <property type="entry name" value="AMP-bd_C_sf"/>
</dbReference>
<dbReference type="GO" id="GO:0003824">
    <property type="term" value="F:catalytic activity"/>
    <property type="evidence" value="ECO:0007669"/>
    <property type="project" value="InterPro"/>
</dbReference>
<dbReference type="NCBIfam" id="TIGR01733">
    <property type="entry name" value="AA-adenyl-dom"/>
    <property type="match status" value="1"/>
</dbReference>
<sequence length="1099" mass="123399">MKDLAQRLANLSPAQRTLLQQKLQQQEQSAKPATIPHRDPAQPIPLSFTQQRLWFLAQLEPESPVYNIADAVRVQGQLNVEVLQQALSAIAQRHEILRTTIGLNNGEPVQIVCDPAIEFAEIDLRSQLESEREIACQQHIQQVICQPFDLAEKPLWRMVLLRLDQAESVLLLVQHHLISDGWSVGIFWQELGELYEALLHQYPSSLAELPIQYGDFAVWQHQQFETGKLRSQFEYWTKQLGGTIPMLELPTDHARPAVQTFTGAHYRFTVPEALTTTLIQLAQQEQATLFMVLLAAFNTLLYRYTQQEDLWIGTPIANRNRIETEPLIGFFANTLVLRSDLSGQPTFRTLVKRVRDMALDAYSHQNFPFEKLVQALQPERSLSQNPLFQTMFALRNLPEKVQPLSGLELHPMSLDREIAKFDLTLEMSQVDRQLQAKFEYNTDLFAPETIERMSGHLLTLLSGIVQNCDRTLSELPLLTETERYQSLIEWNKTESDYPDCCIHQLFEAQVEKTPDAIAVEFEAQTLTYRELNQRANQLAHHLQLLGVVPNQFVGLCVDRSLDMIVGMLGILKAGGAYVPLDPTYPRSRLALMLEDAQLSILVTQSWHVEAFDAYPVHLICLDQPREILSSDNLRVTTATADRAYLLYTSGSTGKPKGAVIAHQSLVNAVWAGQRFFSLTPNDTWVAVASFCFDVAAFELYSPLIAGAKLVIAAQDVVRDGKRLAALMQSSGATIANFTPATWQILLGSQWQSQPHLKILCGGEALSKDLASRLLAQSDCVWNLYGPTETTIYSTLYRVRTAEKSPAIGRPIANTQLYVLDRHLQPLPIGVPGELHIGGDGLAIAYLNRPDLTTERFIPIPPSLQDIAKGTRLYKTGDLVRYLPDGNVEYLGRIDHQVKIRGFRIELGEIESVLMEQDAVQIAVAIVREDQAHEKTLVAYVGLAQPVDVAELRSFLKSKLPDYMIPNAIVVLDTLPLTPTGKIDRRSLPAPTKQLESDAALPRTPIEAKLAEIWQQVLGLREISVNDNFFELGGHSLMATRIITRIDAELQINLPLRCLFESPTIAELAIAITQQQLETLEDEELLQLLNLLEDGSDAVN</sequence>
<dbReference type="InterPro" id="IPR023213">
    <property type="entry name" value="CAT-like_dom_sf"/>
</dbReference>
<dbReference type="Gene3D" id="3.40.50.1820">
    <property type="entry name" value="alpha/beta hydrolase"/>
    <property type="match status" value="1"/>
</dbReference>
<dbReference type="InterPro" id="IPR000873">
    <property type="entry name" value="AMP-dep_synth/lig_dom"/>
</dbReference>
<keyword evidence="2" id="KW-0596">Phosphopantetheine</keyword>
<evidence type="ECO:0000256" key="3">
    <source>
        <dbReference type="ARBA" id="ARBA00022553"/>
    </source>
</evidence>
<dbReference type="Pfam" id="PF00501">
    <property type="entry name" value="AMP-binding"/>
    <property type="match status" value="1"/>
</dbReference>
<dbReference type="FunFam" id="2.30.38.10:FF:000001">
    <property type="entry name" value="Non-ribosomal peptide synthetase PvdI"/>
    <property type="match status" value="1"/>
</dbReference>
<dbReference type="InterPro" id="IPR009081">
    <property type="entry name" value="PP-bd_ACP"/>
</dbReference>
<dbReference type="GO" id="GO:0031177">
    <property type="term" value="F:phosphopantetheine binding"/>
    <property type="evidence" value="ECO:0007669"/>
    <property type="project" value="InterPro"/>
</dbReference>
<keyword evidence="6" id="KW-1185">Reference proteome</keyword>
<keyword evidence="3" id="KW-0597">Phosphoprotein</keyword>
<dbReference type="Proteomes" id="UP000217895">
    <property type="component" value="Chromosome"/>
</dbReference>
<dbReference type="EMBL" id="AP018203">
    <property type="protein sequence ID" value="BAY57827.1"/>
    <property type="molecule type" value="Genomic_DNA"/>
</dbReference>
<protein>
    <submittedName>
        <fullName evidence="5">NcpA protein</fullName>
    </submittedName>
</protein>
<dbReference type="CDD" id="cd05930">
    <property type="entry name" value="A_NRPS"/>
    <property type="match status" value="1"/>
</dbReference>
<dbReference type="InterPro" id="IPR006162">
    <property type="entry name" value="Ppantetheine_attach_site"/>
</dbReference>
<dbReference type="Gene3D" id="3.30.300.30">
    <property type="match status" value="1"/>
</dbReference>
<dbReference type="PROSITE" id="PS50075">
    <property type="entry name" value="CARRIER"/>
    <property type="match status" value="1"/>
</dbReference>
<evidence type="ECO:0000313" key="5">
    <source>
        <dbReference type="EMBL" id="BAY57827.1"/>
    </source>
</evidence>
<dbReference type="GO" id="GO:0043041">
    <property type="term" value="P:amino acid activation for nonribosomal peptide biosynthetic process"/>
    <property type="evidence" value="ECO:0007669"/>
    <property type="project" value="TreeGrafter"/>
</dbReference>
<dbReference type="SUPFAM" id="SSF47336">
    <property type="entry name" value="ACP-like"/>
    <property type="match status" value="1"/>
</dbReference>
<evidence type="ECO:0000256" key="2">
    <source>
        <dbReference type="ARBA" id="ARBA00022450"/>
    </source>
</evidence>
<name>A0A1Z4JMH6_LEPBY</name>
<dbReference type="InterPro" id="IPR001242">
    <property type="entry name" value="Condensation_dom"/>
</dbReference>
<dbReference type="Gene3D" id="3.30.559.10">
    <property type="entry name" value="Chloramphenicol acetyltransferase-like domain"/>
    <property type="match status" value="1"/>
</dbReference>
<dbReference type="AlphaFoldDB" id="A0A1Z4JMH6"/>
<dbReference type="Pfam" id="PF00668">
    <property type="entry name" value="Condensation"/>
    <property type="match status" value="1"/>
</dbReference>
<dbReference type="FunFam" id="3.40.50.12780:FF:000012">
    <property type="entry name" value="Non-ribosomal peptide synthetase"/>
    <property type="match status" value="1"/>
</dbReference>
<dbReference type="Pfam" id="PF00550">
    <property type="entry name" value="PP-binding"/>
    <property type="match status" value="1"/>
</dbReference>
<dbReference type="CDD" id="cd19531">
    <property type="entry name" value="LCL_NRPS-like"/>
    <property type="match status" value="1"/>
</dbReference>
<proteinExistence type="predicted"/>
<dbReference type="GO" id="GO:0005829">
    <property type="term" value="C:cytosol"/>
    <property type="evidence" value="ECO:0007669"/>
    <property type="project" value="TreeGrafter"/>
</dbReference>
<gene>
    <name evidence="5" type="ORF">NIES2135_46980</name>
</gene>
<dbReference type="SUPFAM" id="SSF52777">
    <property type="entry name" value="CoA-dependent acyltransferases"/>
    <property type="match status" value="2"/>
</dbReference>
<organism evidence="5 6">
    <name type="scientific">Leptolyngbya boryana NIES-2135</name>
    <dbReference type="NCBI Taxonomy" id="1973484"/>
    <lineage>
        <taxon>Bacteria</taxon>
        <taxon>Bacillati</taxon>
        <taxon>Cyanobacteriota</taxon>
        <taxon>Cyanophyceae</taxon>
        <taxon>Leptolyngbyales</taxon>
        <taxon>Leptolyngbyaceae</taxon>
        <taxon>Leptolyngbya group</taxon>
        <taxon>Leptolyngbya</taxon>
    </lineage>
</organism>
<dbReference type="InterPro" id="IPR020806">
    <property type="entry name" value="PKS_PP-bd"/>
</dbReference>
<dbReference type="FunFam" id="3.30.300.30:FF:000010">
    <property type="entry name" value="Enterobactin synthetase component F"/>
    <property type="match status" value="1"/>
</dbReference>
<dbReference type="FunFam" id="3.40.50.980:FF:000001">
    <property type="entry name" value="Non-ribosomal peptide synthetase"/>
    <property type="match status" value="1"/>
</dbReference>
<dbReference type="Gene3D" id="2.30.38.10">
    <property type="entry name" value="Luciferase, Domain 3"/>
    <property type="match status" value="1"/>
</dbReference>
<dbReference type="InterPro" id="IPR036736">
    <property type="entry name" value="ACP-like_sf"/>
</dbReference>
<dbReference type="PANTHER" id="PTHR45527:SF1">
    <property type="entry name" value="FATTY ACID SYNTHASE"/>
    <property type="match status" value="1"/>
</dbReference>
<dbReference type="InterPro" id="IPR020845">
    <property type="entry name" value="AMP-binding_CS"/>
</dbReference>
<comment type="cofactor">
    <cofactor evidence="1">
        <name>pantetheine 4'-phosphate</name>
        <dbReference type="ChEBI" id="CHEBI:47942"/>
    </cofactor>
</comment>
<accession>A0A1Z4JMH6</accession>
<dbReference type="SMR" id="A0A1Z4JMH6"/>
<dbReference type="InterPro" id="IPR010071">
    <property type="entry name" value="AA_adenyl_dom"/>
</dbReference>
<dbReference type="InterPro" id="IPR025110">
    <property type="entry name" value="AMP-bd_C"/>
</dbReference>
<dbReference type="Gene3D" id="3.40.50.980">
    <property type="match status" value="2"/>
</dbReference>
<dbReference type="Gene3D" id="3.30.559.30">
    <property type="entry name" value="Nonribosomal peptide synthetase, condensation domain"/>
    <property type="match status" value="1"/>
</dbReference>
<reference evidence="5 6" key="1">
    <citation type="submission" date="2017-06" db="EMBL/GenBank/DDBJ databases">
        <title>Genome sequencing of cyanobaciteial culture collection at National Institute for Environmental Studies (NIES).</title>
        <authorList>
            <person name="Hirose Y."/>
            <person name="Shimura Y."/>
            <person name="Fujisawa T."/>
            <person name="Nakamura Y."/>
            <person name="Kawachi M."/>
        </authorList>
    </citation>
    <scope>NUCLEOTIDE SEQUENCE [LARGE SCALE GENOMIC DNA]</scope>
    <source>
        <strain evidence="5 6">NIES-2135</strain>
    </source>
</reference>
<dbReference type="SUPFAM" id="SSF56801">
    <property type="entry name" value="Acetyl-CoA synthetase-like"/>
    <property type="match status" value="1"/>
</dbReference>
<feature type="domain" description="Carrier" evidence="4">
    <location>
        <begin position="1000"/>
        <end position="1075"/>
    </location>
</feature>
<dbReference type="InterPro" id="IPR029058">
    <property type="entry name" value="AB_hydrolase_fold"/>
</dbReference>
<dbReference type="SMART" id="SM00823">
    <property type="entry name" value="PKS_PP"/>
    <property type="match status" value="1"/>
</dbReference>
<dbReference type="PROSITE" id="PS00012">
    <property type="entry name" value="PHOSPHOPANTETHEINE"/>
    <property type="match status" value="1"/>
</dbReference>
<evidence type="ECO:0000313" key="6">
    <source>
        <dbReference type="Proteomes" id="UP000217895"/>
    </source>
</evidence>
<dbReference type="GO" id="GO:0008610">
    <property type="term" value="P:lipid biosynthetic process"/>
    <property type="evidence" value="ECO:0007669"/>
    <property type="project" value="UniProtKB-ARBA"/>
</dbReference>